<comment type="subcellular location">
    <subcellularLocation>
        <location evidence="1">Nucleus</location>
    </subcellularLocation>
</comment>
<dbReference type="Pfam" id="PF21743">
    <property type="entry name" value="PTM_DIR17_Tudor"/>
    <property type="match status" value="1"/>
</dbReference>
<dbReference type="GO" id="GO:0051301">
    <property type="term" value="P:cell division"/>
    <property type="evidence" value="ECO:0007669"/>
    <property type="project" value="UniProtKB-KW"/>
</dbReference>
<feature type="compositionally biased region" description="Polar residues" evidence="6">
    <location>
        <begin position="1405"/>
        <end position="1416"/>
    </location>
</feature>
<feature type="domain" description="PTM/DIR17-like Tudor" evidence="7">
    <location>
        <begin position="1305"/>
        <end position="1347"/>
    </location>
</feature>
<dbReference type="GO" id="GO:0000785">
    <property type="term" value="C:chromatin"/>
    <property type="evidence" value="ECO:0007669"/>
    <property type="project" value="TreeGrafter"/>
</dbReference>
<keyword evidence="5" id="KW-0131">Cell cycle</keyword>
<evidence type="ECO:0000256" key="6">
    <source>
        <dbReference type="SAM" id="MobiDB-lite"/>
    </source>
</evidence>
<dbReference type="OMA" id="RHEEDSH"/>
<feature type="region of interest" description="Disordered" evidence="6">
    <location>
        <begin position="1354"/>
        <end position="1650"/>
    </location>
</feature>
<evidence type="ECO:0000256" key="2">
    <source>
        <dbReference type="ARBA" id="ARBA00022618"/>
    </source>
</evidence>
<evidence type="ECO:0000256" key="1">
    <source>
        <dbReference type="ARBA" id="ARBA00004123"/>
    </source>
</evidence>
<keyword evidence="3" id="KW-0498">Mitosis</keyword>
<feature type="region of interest" description="Disordered" evidence="6">
    <location>
        <begin position="1135"/>
        <end position="1303"/>
    </location>
</feature>
<feature type="compositionally biased region" description="Polar residues" evidence="6">
    <location>
        <begin position="1451"/>
        <end position="1474"/>
    </location>
</feature>
<evidence type="ECO:0000256" key="3">
    <source>
        <dbReference type="ARBA" id="ARBA00022776"/>
    </source>
</evidence>
<dbReference type="CDD" id="cd20404">
    <property type="entry name" value="Tudor_Agenet_AtEML-like"/>
    <property type="match status" value="1"/>
</dbReference>
<dbReference type="PANTHER" id="PTHR12663:SF0">
    <property type="entry name" value="PRECOCIOUS DISSOCIATION OF SISTERS 5, ISOFORM A"/>
    <property type="match status" value="1"/>
</dbReference>
<dbReference type="GO" id="GO:0007064">
    <property type="term" value="P:mitotic sister chromatid cohesion"/>
    <property type="evidence" value="ECO:0007669"/>
    <property type="project" value="InterPro"/>
</dbReference>
<dbReference type="Gramene" id="GBG74692">
    <property type="protein sequence ID" value="GBG74692"/>
    <property type="gene ID" value="CBR_g19098"/>
</dbReference>
<protein>
    <recommendedName>
        <fullName evidence="7">PTM/DIR17-like Tudor domain-containing protein</fullName>
    </recommendedName>
</protein>
<dbReference type="InterPro" id="IPR016024">
    <property type="entry name" value="ARM-type_fold"/>
</dbReference>
<name>A0A388KXI8_CHABU</name>
<evidence type="ECO:0000259" key="7">
    <source>
        <dbReference type="Pfam" id="PF21743"/>
    </source>
</evidence>
<reference evidence="8 9" key="1">
    <citation type="journal article" date="2018" name="Cell">
        <title>The Chara Genome: Secondary Complexity and Implications for Plant Terrestrialization.</title>
        <authorList>
            <person name="Nishiyama T."/>
            <person name="Sakayama H."/>
            <person name="Vries J.D."/>
            <person name="Buschmann H."/>
            <person name="Saint-Marcoux D."/>
            <person name="Ullrich K.K."/>
            <person name="Haas F.B."/>
            <person name="Vanderstraeten L."/>
            <person name="Becker D."/>
            <person name="Lang D."/>
            <person name="Vosolsobe S."/>
            <person name="Rombauts S."/>
            <person name="Wilhelmsson P.K.I."/>
            <person name="Janitza P."/>
            <person name="Kern R."/>
            <person name="Heyl A."/>
            <person name="Rumpler F."/>
            <person name="Villalobos L.I.A.C."/>
            <person name="Clay J.M."/>
            <person name="Skokan R."/>
            <person name="Toyoda A."/>
            <person name="Suzuki Y."/>
            <person name="Kagoshima H."/>
            <person name="Schijlen E."/>
            <person name="Tajeshwar N."/>
            <person name="Catarino B."/>
            <person name="Hetherington A.J."/>
            <person name="Saltykova A."/>
            <person name="Bonnot C."/>
            <person name="Breuninger H."/>
            <person name="Symeonidi A."/>
            <person name="Radhakrishnan G.V."/>
            <person name="Van Nieuwerburgh F."/>
            <person name="Deforce D."/>
            <person name="Chang C."/>
            <person name="Karol K.G."/>
            <person name="Hedrich R."/>
            <person name="Ulvskov P."/>
            <person name="Glockner G."/>
            <person name="Delwiche C.F."/>
            <person name="Petrasek J."/>
            <person name="Van de Peer Y."/>
            <person name="Friml J."/>
            <person name="Beilby M."/>
            <person name="Dolan L."/>
            <person name="Kohara Y."/>
            <person name="Sugano S."/>
            <person name="Fujiyama A."/>
            <person name="Delaux P.-M."/>
            <person name="Quint M."/>
            <person name="TheiBen G."/>
            <person name="Hagemann M."/>
            <person name="Harholt J."/>
            <person name="Dunand C."/>
            <person name="Zachgo S."/>
            <person name="Langdale J."/>
            <person name="Maumus F."/>
            <person name="Straeten D.V.D."/>
            <person name="Gould S.B."/>
            <person name="Rensing S.A."/>
        </authorList>
    </citation>
    <scope>NUCLEOTIDE SEQUENCE [LARGE SCALE GENOMIC DNA]</scope>
    <source>
        <strain evidence="8 9">S276</strain>
    </source>
</reference>
<keyword evidence="9" id="KW-1185">Reference proteome</keyword>
<sequence>MEGMMARRADSCPGGLPEIAKRLSAPNLNKESILQNLKAANTMLMDIPQSASQAASAGVNACAAALAQRQLLHHRDKEVRLFVASCLSDILRVSAPEAPYEDTVLKDIFSLMVSIFHGLDDLQSPLFSRRVSILESMATVRICVVMLDLDCDDLILELFTSFFDTISPEHPRTVAKSMVGVMTILLEDRDEIPQQLLDSILCSLLKRKREESPAAYSLAQQLLQSCADVLQPYVQRFLLSVIVDGRGGESELVEHYHELIYEIYQVAPQVLITVLPSLAQELEVNQVDKRLKTIRLLARLFSIPGKNTANEYQQLFTDFLKRMNDKDLEVRLEMAKLAKSVLPCLPSNSAESKELLEELISRVMDYDYEARSMAVKMMCELAIAKPRLIPCDKLQNVSDRLRDKKVSVRKEALKSFTELYASHCLRSFEGKGLPDEQFEWIPGRIIKCYYDRDLRLETTQVLLDEQLFPPQLPVEERAKHWVSMFAAFDEMSRKAFDVLLVMKQRLQQELQAYLDLRQQQKDDQSTDMRNKVNTSLQRILGLSVDPSKGMEHLQKLHQIKDNRVFKLLGSLLDHNTTVAEAKTIKEELLKRLGEKHPQREFLRTLASRVSYTMFGKEHVNAIFKAVKDCEFEKNRELLSGAMQLLVEIAGHFPQLLEQTEQDVFTLLKEDDEILKDGAAHILAKAGSHMGELSEVKSQVESVLMKLCTEGTRKQAKHSVSAIAALTGEGGLMVMSLLYDRLLSSLLSSGDDAEEELPTIMQSLGSLAQWAMPVFETRENDIIRFVVKDLLRRNSSQKKKRGDWENPSKECKLKVYGLKMLVKSFLPLRDCPPRPKLKGLLSVLARLVECGEISPEVESSEMDKAHIRLAAAKAVVRLAKRYDTQISSTLFRLTITTVQDSCFQVRKELSQKIHMMLHDRAIPHRFACAFALAVVDVDKEQVTEVKKYMTDFVDNCRREARLRLAQLSEKTAGTTLKLQPEYVLVHLVHVLAHHPDFPRGPDRDNPTVYDPFQMQLAFFLRVLLLSDGEKTDVVKKGDDADNLPAIAAIFRSIKETEDTLEPPKSENVYALCDIGLQIMRELGVKKLWNTEPFPGEIPLPQTLYKVPQDAAQQPRKVDGSHFPKCLLEREGGIKGKTARLGAPVSKAGQQNRKRREEKCESGDNGSENGEMREKGNGGEVQGGAEHPLPKRARLDEKREGQEIAEKEVDERRSGDAADQAGAGQTPKASKRKRMEQASPGATDDEDRVGEKPAEEQSKKVGSIQDDEAKHEGAKRKRESPQFQPEKRSTPPQKTPGGKEYGEELVGRRVKVWWPQDKQFYTGQVMSYNPTTKKHEVAYDDGDSELLKMDKQRFALLDVNPSKLQVSPKNGESEMASRVSAEAGTPLPPAAAVGSGKGSSQQEEQQNVGQGSDQTGSSHEAAAGKKIGRQGRQATGSSTPPKVPEPVKALPKESTQANEPTVVSPSSKVGSHTSVANGKPGSVPRRMSRGVPTPQQEPTLNGEESKVPADILAAVGSDEPDSDESDDMDLVRPDTVEGSVGAVTGSGKRSGGEDKFTAKGGRAGRGRGGKGGRGRGGRGGRGGGGVNERGGGTRRTGADRPNTRQEKRKGNSRDAARAEEGSEDSSSSSDDDDFENEDEPLEAVRSRKRKMA</sequence>
<comment type="caution">
    <text evidence="8">The sequence shown here is derived from an EMBL/GenBank/DDBJ whole genome shotgun (WGS) entry which is preliminary data.</text>
</comment>
<keyword evidence="2" id="KW-0132">Cell division</keyword>
<dbReference type="SUPFAM" id="SSF48371">
    <property type="entry name" value="ARM repeat"/>
    <property type="match status" value="1"/>
</dbReference>
<proteinExistence type="predicted"/>
<evidence type="ECO:0000256" key="5">
    <source>
        <dbReference type="ARBA" id="ARBA00023306"/>
    </source>
</evidence>
<dbReference type="OrthoDB" id="200660at2759"/>
<dbReference type="InterPro" id="IPR039776">
    <property type="entry name" value="Pds5"/>
</dbReference>
<dbReference type="EMBL" id="BFEA01000209">
    <property type="protein sequence ID" value="GBG74692.1"/>
    <property type="molecule type" value="Genomic_DNA"/>
</dbReference>
<gene>
    <name evidence="8" type="ORF">CBR_g19098</name>
</gene>
<feature type="compositionally biased region" description="Basic and acidic residues" evidence="6">
    <location>
        <begin position="1191"/>
        <end position="1214"/>
    </location>
</feature>
<dbReference type="GO" id="GO:0005634">
    <property type="term" value="C:nucleus"/>
    <property type="evidence" value="ECO:0007669"/>
    <property type="project" value="UniProtKB-SubCell"/>
</dbReference>
<dbReference type="Gene3D" id="2.30.30.140">
    <property type="match status" value="1"/>
</dbReference>
<dbReference type="Proteomes" id="UP000265515">
    <property type="component" value="Unassembled WGS sequence"/>
</dbReference>
<evidence type="ECO:0000256" key="4">
    <source>
        <dbReference type="ARBA" id="ARBA00023242"/>
    </source>
</evidence>
<dbReference type="GO" id="GO:0035825">
    <property type="term" value="P:homologous recombination"/>
    <property type="evidence" value="ECO:0007669"/>
    <property type="project" value="UniProtKB-ARBA"/>
</dbReference>
<feature type="compositionally biased region" description="Basic and acidic residues" evidence="6">
    <location>
        <begin position="1247"/>
        <end position="1257"/>
    </location>
</feature>
<dbReference type="STRING" id="69332.A0A388KXI8"/>
<dbReference type="Pfam" id="PF20168">
    <property type="entry name" value="PDS5"/>
    <property type="match status" value="1"/>
</dbReference>
<dbReference type="CDD" id="cd19953">
    <property type="entry name" value="PDS5"/>
    <property type="match status" value="1"/>
</dbReference>
<dbReference type="SUPFAM" id="SSF63748">
    <property type="entry name" value="Tudor/PWWP/MBT"/>
    <property type="match status" value="1"/>
</dbReference>
<feature type="compositionally biased region" description="Gly residues" evidence="6">
    <location>
        <begin position="1577"/>
        <end position="1592"/>
    </location>
</feature>
<feature type="compositionally biased region" description="Acidic residues" evidence="6">
    <location>
        <begin position="1627"/>
        <end position="1639"/>
    </location>
</feature>
<evidence type="ECO:0000313" key="9">
    <source>
        <dbReference type="Proteomes" id="UP000265515"/>
    </source>
</evidence>
<evidence type="ECO:0000313" key="8">
    <source>
        <dbReference type="EMBL" id="GBG74692.1"/>
    </source>
</evidence>
<feature type="compositionally biased region" description="Acidic residues" evidence="6">
    <location>
        <begin position="1516"/>
        <end position="1526"/>
    </location>
</feature>
<organism evidence="8 9">
    <name type="scientific">Chara braunii</name>
    <name type="common">Braun's stonewort</name>
    <dbReference type="NCBI Taxonomy" id="69332"/>
    <lineage>
        <taxon>Eukaryota</taxon>
        <taxon>Viridiplantae</taxon>
        <taxon>Streptophyta</taxon>
        <taxon>Charophyceae</taxon>
        <taxon>Charales</taxon>
        <taxon>Characeae</taxon>
        <taxon>Chara</taxon>
    </lineage>
</organism>
<dbReference type="InterPro" id="IPR011989">
    <property type="entry name" value="ARM-like"/>
</dbReference>
<dbReference type="PANTHER" id="PTHR12663">
    <property type="entry name" value="ANDROGEN INDUCED INHIBITOR OF PROLIFERATION AS3 / PDS5-RELATED"/>
    <property type="match status" value="1"/>
</dbReference>
<feature type="compositionally biased region" description="Basic and acidic residues" evidence="6">
    <location>
        <begin position="1594"/>
        <end position="1618"/>
    </location>
</feature>
<dbReference type="InterPro" id="IPR047365">
    <property type="entry name" value="Tudor_AtPTM-like"/>
</dbReference>
<accession>A0A388KXI8</accession>
<dbReference type="GO" id="GO:0006281">
    <property type="term" value="P:DNA repair"/>
    <property type="evidence" value="ECO:0007669"/>
    <property type="project" value="TreeGrafter"/>
</dbReference>
<feature type="compositionally biased region" description="Basic residues" evidence="6">
    <location>
        <begin position="1560"/>
        <end position="1576"/>
    </location>
</feature>
<dbReference type="Gene3D" id="1.25.10.10">
    <property type="entry name" value="Leucine-rich Repeat Variant"/>
    <property type="match status" value="2"/>
</dbReference>
<keyword evidence="4" id="KW-0539">Nucleus</keyword>